<feature type="compositionally biased region" description="Acidic residues" evidence="15">
    <location>
        <begin position="1108"/>
        <end position="1117"/>
    </location>
</feature>
<dbReference type="CDD" id="cd06382">
    <property type="entry name" value="PBP1_iGluR_Kainate"/>
    <property type="match status" value="1"/>
</dbReference>
<dbReference type="Gene3D" id="1.10.287.70">
    <property type="match status" value="3"/>
</dbReference>
<keyword evidence="5 16" id="KW-1133">Transmembrane helix</keyword>
<evidence type="ECO:0000256" key="10">
    <source>
        <dbReference type="ARBA" id="ARBA00023180"/>
    </source>
</evidence>
<keyword evidence="11" id="KW-0628">Postsynaptic cell membrane</keyword>
<sequence>MGCGQRTADQANWAPSSGHWEQDKTSGGQDDEQITILCPACTVTEKQIFVASSYHHLNVKYLNPTGAVFHPDIQDHQDIAFQYSVDRVNMDRQLLPYTTLLVKEVNTSWTDSFTTGRKVCDMSGNRLTAVFGPYSPSTSSIVRSICENLGVPNIQAHWDMSHRPPGRCHINIHPDHKTMEQAYETIVREYLQWKSFAILYESDDALKRLQSVLQIHGPGDPPVTIRKIIPGGDNRPLLKEMYNFTETHIIIDCDTNNVISLLQQAKEVGMMGDYQGYFITSLDAHTLDWSEFLHHQTNLTFLRMVDPSRAQVQNAIQDWGYNEKRYGRVLDLRPETVRVRSCIGPPYSDSPGKYDKKRYGRVLDLRPETVRVRREEVRSCIGPPSSDSPGKYDEKRYGRVLDLRPVTVRVSTTRRGTVVYWTSVQSGPGKYDEKRYGHVLDLRPETVRVRSCIEPPPSDSPGKYNEKRYGRVLDLRPVTFQTEAALMYDAVQVFAKALHEVDLAENVKVPSLSCDSEEPWDYGPTIIDYMKQASHEEGFSPTILEFPGMTGMVRFDEEGRRTDLTLHVVEVYRDGVTKTAVWDSINGLSLVWSYNDTLAEVQRNVQDKIFIVASIIGEPYLTYTKPLGEYTGNDRFEGYSKDLIEAIADNLKFKGYQLILARDGISILFSQLPKEPPNVFSFLKPFSFDVWLFMATAYLGVSIILFVLCRGSEPAFVWRESGRAYKKKHPSSPDQDSNLDIPVFGSLAQIETSALANYATEAENKHSTSCECALRILVRQAGAAGCRPAMGCLVGPKEMTPYEWDNPHPCDPDPEELENSFNMLNCLWFSIGSLMAAGCDILPKRPVTGVSFRMSPFEWKTTQPNKGQPQVLENNQTFHNCVWHNMGSLMQQGSDIAPQAVSTRMLAGMWWFFVLILNASYTANLAAFLTNGRIEETIKSVQDLADQTKVKYGVMEGGSTAGFFSKSDNPLYQRMWVQMSQSKPSVFVKTNDEGVARVRKEKGKFAYFMESSSIGYQMHKFCELIQVGMELDSKSYGIALPLNSPYRTLINKAILDLQESGNLSKIQTKWWEKAGGNCFKIKSGDKICDSCRKLLSNSVNKDQSTEPPSDDTDDDSPQEINISSPEKADALACLNRSLIAINESPKKKHRLLEKIYPGEKLKRSKVLTKLYSFSASSREAETTTRCDDELDFTEIVGFVTCLYGDFWWLACVLDSFEDKQEFKVSFLHPHGPAPSNFTYPTVPDILRVHRSSILTTVDPLTATGRVYTLTKAETENATRKLFAVKQM</sequence>
<keyword evidence="10" id="KW-0325">Glycoprotein</keyword>
<dbReference type="FunFam" id="1.10.287.70:FF:000105">
    <property type="entry name" value="Eye-enriched kainate receptor, isoform A"/>
    <property type="match status" value="1"/>
</dbReference>
<dbReference type="SUPFAM" id="SSF53822">
    <property type="entry name" value="Periplasmic binding protein-like I"/>
    <property type="match status" value="2"/>
</dbReference>
<evidence type="ECO:0000256" key="5">
    <source>
        <dbReference type="ARBA" id="ARBA00022989"/>
    </source>
</evidence>
<feature type="region of interest" description="Disordered" evidence="15">
    <location>
        <begin position="1"/>
        <end position="29"/>
    </location>
</feature>
<evidence type="ECO:0000256" key="14">
    <source>
        <dbReference type="ARBA" id="ARBA00034100"/>
    </source>
</evidence>
<dbReference type="Gene3D" id="3.40.190.10">
    <property type="entry name" value="Periplasmic binding protein-like II"/>
    <property type="match status" value="2"/>
</dbReference>
<evidence type="ECO:0000313" key="18">
    <source>
        <dbReference type="EMBL" id="CAD7259371.1"/>
    </source>
</evidence>
<dbReference type="InterPro" id="IPR015683">
    <property type="entry name" value="Ionotropic_Glu_rcpt"/>
</dbReference>
<keyword evidence="9" id="KW-0675">Receptor</keyword>
<evidence type="ECO:0000256" key="12">
    <source>
        <dbReference type="ARBA" id="ARBA00023286"/>
    </source>
</evidence>
<feature type="region of interest" description="Disordered" evidence="15">
    <location>
        <begin position="1099"/>
        <end position="1121"/>
    </location>
</feature>
<dbReference type="InterPro" id="IPR001320">
    <property type="entry name" value="Iontro_rcpt_C"/>
</dbReference>
<evidence type="ECO:0000256" key="1">
    <source>
        <dbReference type="ARBA" id="ARBA00004141"/>
    </source>
</evidence>
<keyword evidence="3" id="KW-0813">Transport</keyword>
<proteinExistence type="inferred from homology"/>
<keyword evidence="6" id="KW-0770">Synapse</keyword>
<feature type="domain" description="Ionotropic glutamate receptor C-terminal" evidence="17">
    <location>
        <begin position="609"/>
        <end position="1073"/>
    </location>
</feature>
<evidence type="ECO:0000256" key="7">
    <source>
        <dbReference type="ARBA" id="ARBA00023065"/>
    </source>
</evidence>
<dbReference type="Pfam" id="PF00060">
    <property type="entry name" value="Lig_chan"/>
    <property type="match status" value="1"/>
</dbReference>
<gene>
    <name evidence="18" type="ORF">TSIB3V08_LOCUS3577</name>
</gene>
<dbReference type="InterPro" id="IPR001828">
    <property type="entry name" value="ANF_lig-bd_rcpt"/>
</dbReference>
<dbReference type="Gene3D" id="3.40.50.2300">
    <property type="match status" value="3"/>
</dbReference>
<comment type="subcellular location">
    <subcellularLocation>
        <location evidence="1">Membrane</location>
        <topology evidence="1">Multi-pass membrane protein</topology>
    </subcellularLocation>
    <subcellularLocation>
        <location evidence="14">Postsynaptic cell membrane</location>
    </subcellularLocation>
</comment>
<dbReference type="EMBL" id="OC001198">
    <property type="protein sequence ID" value="CAD7259371.1"/>
    <property type="molecule type" value="Genomic_DNA"/>
</dbReference>
<evidence type="ECO:0000256" key="15">
    <source>
        <dbReference type="SAM" id="MobiDB-lite"/>
    </source>
</evidence>
<reference evidence="18" key="1">
    <citation type="submission" date="2020-11" db="EMBL/GenBank/DDBJ databases">
        <authorList>
            <person name="Tran Van P."/>
        </authorList>
    </citation>
    <scope>NUCLEOTIDE SEQUENCE</scope>
</reference>
<comment type="similarity">
    <text evidence="2">Belongs to the glutamate-gated ion channel (TC 1.A.10.1) family.</text>
</comment>
<evidence type="ECO:0000256" key="4">
    <source>
        <dbReference type="ARBA" id="ARBA00022692"/>
    </source>
</evidence>
<evidence type="ECO:0000256" key="9">
    <source>
        <dbReference type="ARBA" id="ARBA00023170"/>
    </source>
</evidence>
<evidence type="ECO:0000256" key="8">
    <source>
        <dbReference type="ARBA" id="ARBA00023136"/>
    </source>
</evidence>
<evidence type="ECO:0000256" key="2">
    <source>
        <dbReference type="ARBA" id="ARBA00008685"/>
    </source>
</evidence>
<protein>
    <recommendedName>
        <fullName evidence="17">Ionotropic glutamate receptor C-terminal domain-containing protein</fullName>
    </recommendedName>
</protein>
<dbReference type="Pfam" id="PF01094">
    <property type="entry name" value="ANF_receptor"/>
    <property type="match status" value="2"/>
</dbReference>
<accession>A0A7R9ASA2</accession>
<dbReference type="SMART" id="SM00079">
    <property type="entry name" value="PBPe"/>
    <property type="match status" value="1"/>
</dbReference>
<dbReference type="FunFam" id="3.40.190.10:FF:000061">
    <property type="entry name" value="Glutamate receptor, ionotropic kainate"/>
    <property type="match status" value="1"/>
</dbReference>
<evidence type="ECO:0000256" key="13">
    <source>
        <dbReference type="ARBA" id="ARBA00023303"/>
    </source>
</evidence>
<evidence type="ECO:0000256" key="11">
    <source>
        <dbReference type="ARBA" id="ARBA00023257"/>
    </source>
</evidence>
<feature type="transmembrane region" description="Helical" evidence="16">
    <location>
        <begin position="909"/>
        <end position="929"/>
    </location>
</feature>
<dbReference type="PANTHER" id="PTHR18966">
    <property type="entry name" value="IONOTROPIC GLUTAMATE RECEPTOR"/>
    <property type="match status" value="1"/>
</dbReference>
<evidence type="ECO:0000259" key="17">
    <source>
        <dbReference type="SMART" id="SM00079"/>
    </source>
</evidence>
<evidence type="ECO:0000256" key="3">
    <source>
        <dbReference type="ARBA" id="ARBA00022448"/>
    </source>
</evidence>
<keyword evidence="7" id="KW-0406">Ion transport</keyword>
<evidence type="ECO:0000256" key="16">
    <source>
        <dbReference type="SAM" id="Phobius"/>
    </source>
</evidence>
<dbReference type="GO" id="GO:0015276">
    <property type="term" value="F:ligand-gated monoatomic ion channel activity"/>
    <property type="evidence" value="ECO:0007669"/>
    <property type="project" value="InterPro"/>
</dbReference>
<dbReference type="InterPro" id="IPR028082">
    <property type="entry name" value="Peripla_BP_I"/>
</dbReference>
<keyword evidence="13" id="KW-0407">Ion channel</keyword>
<keyword evidence="8 16" id="KW-0472">Membrane</keyword>
<evidence type="ECO:0000256" key="6">
    <source>
        <dbReference type="ARBA" id="ARBA00023018"/>
    </source>
</evidence>
<dbReference type="GO" id="GO:0045211">
    <property type="term" value="C:postsynaptic membrane"/>
    <property type="evidence" value="ECO:0007669"/>
    <property type="project" value="UniProtKB-SubCell"/>
</dbReference>
<keyword evidence="12" id="KW-1071">Ligand-gated ion channel</keyword>
<organism evidence="18">
    <name type="scientific">Timema shepardi</name>
    <name type="common">Walking stick</name>
    <dbReference type="NCBI Taxonomy" id="629360"/>
    <lineage>
        <taxon>Eukaryota</taxon>
        <taxon>Metazoa</taxon>
        <taxon>Ecdysozoa</taxon>
        <taxon>Arthropoda</taxon>
        <taxon>Hexapoda</taxon>
        <taxon>Insecta</taxon>
        <taxon>Pterygota</taxon>
        <taxon>Neoptera</taxon>
        <taxon>Polyneoptera</taxon>
        <taxon>Phasmatodea</taxon>
        <taxon>Timematodea</taxon>
        <taxon>Timematoidea</taxon>
        <taxon>Timematidae</taxon>
        <taxon>Timema</taxon>
    </lineage>
</organism>
<keyword evidence="4 16" id="KW-0812">Transmembrane</keyword>
<feature type="transmembrane region" description="Helical" evidence="16">
    <location>
        <begin position="690"/>
        <end position="709"/>
    </location>
</feature>
<dbReference type="SUPFAM" id="SSF53850">
    <property type="entry name" value="Periplasmic binding protein-like II"/>
    <property type="match status" value="1"/>
</dbReference>
<name>A0A7R9ASA2_TIMSH</name>